<sequence>MATQKPPVAIVCVGMAGSGKTTFMQRINAHLHSAHTSSPATTAPPYVLNLDPAVRSVPFDPNIDIRDSVNYKEVMKQYNLGPNGGILTSLNLFATKIDQVLGILEKRCLPKPPPPQQAQPAPATEEKQTQVPSYILVDTPGQIEVFVWSASGEILLSSFASTFPTVLAYIIDTPRSTENTSTFMSNMLYAISILYKTKLPMILVFNKTDVKAETEAVEWMRDFESFQAALRNDEQREQAGGEGGGGYMGSLLNSMSLVLEEFYNALSVVGVSSMTGEGVEGFFEAVEGKRGEFEREYRPELERRVREAGERREEVRNGEVERLMRDMEVSSKTKGTGKYKRSGKPPKDEPETVSEAEEMEDDDNDDEGIVDPDEEDDGEGGRETFDQGLKTRYEKALKESGGDVGAAARYIQSSQR</sequence>
<comment type="subcellular location">
    <subcellularLocation>
        <location evidence="7">Cytoplasm</location>
    </subcellularLocation>
    <subcellularLocation>
        <location evidence="7">Nucleus</location>
    </subcellularLocation>
</comment>
<dbReference type="Proteomes" id="UP001271007">
    <property type="component" value="Unassembled WGS sequence"/>
</dbReference>
<evidence type="ECO:0000256" key="5">
    <source>
        <dbReference type="ARBA" id="ARBA00022801"/>
    </source>
</evidence>
<dbReference type="Gene3D" id="3.40.50.300">
    <property type="entry name" value="P-loop containing nucleotide triphosphate hydrolases"/>
    <property type="match status" value="1"/>
</dbReference>
<evidence type="ECO:0000313" key="10">
    <source>
        <dbReference type="Proteomes" id="UP001271007"/>
    </source>
</evidence>
<keyword evidence="2 7" id="KW-0963">Cytoplasm</keyword>
<evidence type="ECO:0000256" key="1">
    <source>
        <dbReference type="ARBA" id="ARBA00005290"/>
    </source>
</evidence>
<dbReference type="PANTHER" id="PTHR21231:SF8">
    <property type="entry name" value="GPN-LOOP GTPASE 1"/>
    <property type="match status" value="1"/>
</dbReference>
<dbReference type="EMBL" id="JAWDJX010000016">
    <property type="protein sequence ID" value="KAK3053302.1"/>
    <property type="molecule type" value="Genomic_DNA"/>
</dbReference>
<accession>A0AAJ0DN05</accession>
<evidence type="ECO:0000256" key="6">
    <source>
        <dbReference type="ARBA" id="ARBA00023134"/>
    </source>
</evidence>
<dbReference type="Pfam" id="PF03029">
    <property type="entry name" value="ATP_bind_1"/>
    <property type="match status" value="1"/>
</dbReference>
<dbReference type="AlphaFoldDB" id="A0AAJ0DN05"/>
<evidence type="ECO:0000256" key="3">
    <source>
        <dbReference type="ARBA" id="ARBA00022553"/>
    </source>
</evidence>
<comment type="function">
    <text evidence="7">Small GTPase required for proper nuclear import of RNA polymerase II (RNAPII). May act at an RNAP assembly step prior to nuclear import.</text>
</comment>
<comment type="caution">
    <text evidence="9">The sequence shown here is derived from an EMBL/GenBank/DDBJ whole genome shotgun (WGS) entry which is preliminary data.</text>
</comment>
<keyword evidence="3" id="KW-0597">Phosphoprotein</keyword>
<dbReference type="EC" id="3.6.5.-" evidence="7"/>
<feature type="compositionally biased region" description="Basic and acidic residues" evidence="8">
    <location>
        <begin position="306"/>
        <end position="331"/>
    </location>
</feature>
<proteinExistence type="inferred from homology"/>
<keyword evidence="10" id="KW-1185">Reference proteome</keyword>
<evidence type="ECO:0000256" key="7">
    <source>
        <dbReference type="RuleBase" id="RU365059"/>
    </source>
</evidence>
<comment type="subunit">
    <text evidence="7">Binds to RNA polymerase II.</text>
</comment>
<keyword evidence="4 7" id="KW-0547">Nucleotide-binding</keyword>
<feature type="compositionally biased region" description="Basic residues" evidence="8">
    <location>
        <begin position="335"/>
        <end position="344"/>
    </location>
</feature>
<dbReference type="FunFam" id="3.40.50.300:FF:000579">
    <property type="entry name" value="GPN-loop GTPase"/>
    <property type="match status" value="1"/>
</dbReference>
<dbReference type="PANTHER" id="PTHR21231">
    <property type="entry name" value="XPA-BINDING PROTEIN 1-RELATED"/>
    <property type="match status" value="1"/>
</dbReference>
<protein>
    <recommendedName>
        <fullName evidence="7">GPN-loop GTPase</fullName>
        <ecNumber evidence="7">3.6.5.-</ecNumber>
    </recommendedName>
</protein>
<dbReference type="GO" id="GO:0005634">
    <property type="term" value="C:nucleus"/>
    <property type="evidence" value="ECO:0007669"/>
    <property type="project" value="UniProtKB-SubCell"/>
</dbReference>
<reference evidence="9" key="1">
    <citation type="submission" date="2023-04" db="EMBL/GenBank/DDBJ databases">
        <title>Black Yeasts Isolated from many extreme environments.</title>
        <authorList>
            <person name="Coleine C."/>
            <person name="Stajich J.E."/>
            <person name="Selbmann L."/>
        </authorList>
    </citation>
    <scope>NUCLEOTIDE SEQUENCE</scope>
    <source>
        <strain evidence="9">CCFEE 5312</strain>
    </source>
</reference>
<gene>
    <name evidence="9" type="ORF">LTR09_005471</name>
</gene>
<evidence type="ECO:0000256" key="8">
    <source>
        <dbReference type="SAM" id="MobiDB-lite"/>
    </source>
</evidence>
<dbReference type="InterPro" id="IPR004130">
    <property type="entry name" value="Gpn"/>
</dbReference>
<evidence type="ECO:0000256" key="4">
    <source>
        <dbReference type="ARBA" id="ARBA00022741"/>
    </source>
</evidence>
<dbReference type="SUPFAM" id="SSF52540">
    <property type="entry name" value="P-loop containing nucleoside triphosphate hydrolases"/>
    <property type="match status" value="1"/>
</dbReference>
<evidence type="ECO:0000313" key="9">
    <source>
        <dbReference type="EMBL" id="KAK3053302.1"/>
    </source>
</evidence>
<keyword evidence="6 7" id="KW-0342">GTP-binding</keyword>
<comment type="similarity">
    <text evidence="1 7">Belongs to the GPN-loop GTPase family.</text>
</comment>
<feature type="region of interest" description="Disordered" evidence="8">
    <location>
        <begin position="306"/>
        <end position="416"/>
    </location>
</feature>
<dbReference type="GO" id="GO:0005737">
    <property type="term" value="C:cytoplasm"/>
    <property type="evidence" value="ECO:0007669"/>
    <property type="project" value="UniProtKB-SubCell"/>
</dbReference>
<name>A0AAJ0DN05_9PEZI</name>
<feature type="region of interest" description="Disordered" evidence="8">
    <location>
        <begin position="108"/>
        <end position="129"/>
    </location>
</feature>
<dbReference type="GO" id="GO:0005525">
    <property type="term" value="F:GTP binding"/>
    <property type="evidence" value="ECO:0007669"/>
    <property type="project" value="UniProtKB-KW"/>
</dbReference>
<evidence type="ECO:0000256" key="2">
    <source>
        <dbReference type="ARBA" id="ARBA00022490"/>
    </source>
</evidence>
<dbReference type="InterPro" id="IPR030230">
    <property type="entry name" value="Gpn1/Npa3/XAB1"/>
</dbReference>
<feature type="compositionally biased region" description="Basic and acidic residues" evidence="8">
    <location>
        <begin position="379"/>
        <end position="401"/>
    </location>
</feature>
<organism evidence="9 10">
    <name type="scientific">Extremus antarcticus</name>
    <dbReference type="NCBI Taxonomy" id="702011"/>
    <lineage>
        <taxon>Eukaryota</taxon>
        <taxon>Fungi</taxon>
        <taxon>Dikarya</taxon>
        <taxon>Ascomycota</taxon>
        <taxon>Pezizomycotina</taxon>
        <taxon>Dothideomycetes</taxon>
        <taxon>Dothideomycetidae</taxon>
        <taxon>Mycosphaerellales</taxon>
        <taxon>Extremaceae</taxon>
        <taxon>Extremus</taxon>
    </lineage>
</organism>
<feature type="compositionally biased region" description="Acidic residues" evidence="8">
    <location>
        <begin position="351"/>
        <end position="378"/>
    </location>
</feature>
<dbReference type="CDD" id="cd17870">
    <property type="entry name" value="GPN1"/>
    <property type="match status" value="1"/>
</dbReference>
<dbReference type="InterPro" id="IPR027417">
    <property type="entry name" value="P-loop_NTPase"/>
</dbReference>
<keyword evidence="5 7" id="KW-0378">Hydrolase</keyword>
<dbReference type="GO" id="GO:0003924">
    <property type="term" value="F:GTPase activity"/>
    <property type="evidence" value="ECO:0007669"/>
    <property type="project" value="InterPro"/>
</dbReference>